<evidence type="ECO:0000256" key="2">
    <source>
        <dbReference type="ARBA" id="ARBA00022803"/>
    </source>
</evidence>
<dbReference type="Pfam" id="PF13432">
    <property type="entry name" value="TPR_16"/>
    <property type="match status" value="1"/>
</dbReference>
<name>A0A7W5ZW32_9SPHN</name>
<dbReference type="SUPFAM" id="SSF48452">
    <property type="entry name" value="TPR-like"/>
    <property type="match status" value="3"/>
</dbReference>
<feature type="repeat" description="TPR" evidence="3">
    <location>
        <begin position="289"/>
        <end position="322"/>
    </location>
</feature>
<evidence type="ECO:0000313" key="5">
    <source>
        <dbReference type="EMBL" id="MBB3861006.1"/>
    </source>
</evidence>
<feature type="region of interest" description="Disordered" evidence="4">
    <location>
        <begin position="485"/>
        <end position="507"/>
    </location>
</feature>
<accession>A0A7W5ZW32</accession>
<dbReference type="Gene3D" id="1.25.40.10">
    <property type="entry name" value="Tetratricopeptide repeat domain"/>
    <property type="match status" value="3"/>
</dbReference>
<dbReference type="PANTHER" id="PTHR45586">
    <property type="entry name" value="TPR REPEAT-CONTAINING PROTEIN PA4667"/>
    <property type="match status" value="1"/>
</dbReference>
<keyword evidence="1" id="KW-0677">Repeat</keyword>
<comment type="caution">
    <text evidence="5">The sequence shown here is derived from an EMBL/GenBank/DDBJ whole genome shotgun (WGS) entry which is preliminary data.</text>
</comment>
<proteinExistence type="predicted"/>
<dbReference type="Pfam" id="PF14559">
    <property type="entry name" value="TPR_19"/>
    <property type="match status" value="2"/>
</dbReference>
<keyword evidence="6" id="KW-1185">Reference proteome</keyword>
<keyword evidence="2 3" id="KW-0802">TPR repeat</keyword>
<evidence type="ECO:0000256" key="1">
    <source>
        <dbReference type="ARBA" id="ARBA00022737"/>
    </source>
</evidence>
<dbReference type="InterPro" id="IPR011990">
    <property type="entry name" value="TPR-like_helical_dom_sf"/>
</dbReference>
<dbReference type="InterPro" id="IPR051012">
    <property type="entry name" value="CellSynth/LPSAsmb/PSIAsmb"/>
</dbReference>
<evidence type="ECO:0000256" key="3">
    <source>
        <dbReference type="PROSITE-ProRule" id="PRU00339"/>
    </source>
</evidence>
<feature type="repeat" description="TPR" evidence="3">
    <location>
        <begin position="221"/>
        <end position="254"/>
    </location>
</feature>
<dbReference type="EMBL" id="JACICY010000005">
    <property type="protein sequence ID" value="MBB3861006.1"/>
    <property type="molecule type" value="Genomic_DNA"/>
</dbReference>
<evidence type="ECO:0000256" key="4">
    <source>
        <dbReference type="SAM" id="MobiDB-lite"/>
    </source>
</evidence>
<dbReference type="SMART" id="SM00028">
    <property type="entry name" value="TPR"/>
    <property type="match status" value="5"/>
</dbReference>
<reference evidence="5 6" key="1">
    <citation type="submission" date="2020-08" db="EMBL/GenBank/DDBJ databases">
        <title>Genomic Encyclopedia of Type Strains, Phase IV (KMG-IV): sequencing the most valuable type-strain genomes for metagenomic binning, comparative biology and taxonomic classification.</title>
        <authorList>
            <person name="Goeker M."/>
        </authorList>
    </citation>
    <scope>NUCLEOTIDE SEQUENCE [LARGE SCALE GENOMIC DNA]</scope>
    <source>
        <strain evidence="5 6">DSM 14552</strain>
    </source>
</reference>
<dbReference type="RefSeq" id="WP_183613269.1">
    <property type="nucleotide sequence ID" value="NZ_JACICY010000005.1"/>
</dbReference>
<protein>
    <submittedName>
        <fullName evidence="5">Tetratricopeptide (TPR) repeat protein</fullName>
    </submittedName>
</protein>
<dbReference type="AlphaFoldDB" id="A0A7W5ZW32"/>
<feature type="repeat" description="TPR" evidence="3">
    <location>
        <begin position="423"/>
        <end position="456"/>
    </location>
</feature>
<dbReference type="InterPro" id="IPR019734">
    <property type="entry name" value="TPR_rpt"/>
</dbReference>
<dbReference type="PROSITE" id="PS50005">
    <property type="entry name" value="TPR"/>
    <property type="match status" value="3"/>
</dbReference>
<organism evidence="5 6">
    <name type="scientific">Novosphingobium hassiacum</name>
    <dbReference type="NCBI Taxonomy" id="173676"/>
    <lineage>
        <taxon>Bacteria</taxon>
        <taxon>Pseudomonadati</taxon>
        <taxon>Pseudomonadota</taxon>
        <taxon>Alphaproteobacteria</taxon>
        <taxon>Sphingomonadales</taxon>
        <taxon>Sphingomonadaceae</taxon>
        <taxon>Novosphingobium</taxon>
    </lineage>
</organism>
<sequence>MKRTMLLPVVSLALCLAACGEGSVDRVERARAEIAAMELGAARVDLAAALDEKGDDAELLTLLAGVQLRLGDGDGADATARRLEQLGRGGPELARIKAEATLLRGRPEDALALLGNDNTPGAWRIRAAAKSALGDSNGALDALRRGAAAGGDALLLRDYARFLIDARDLDGADQQVAALARIQPDGFDALMLSADIASRRGRMADAHTVLERAAKRYPRVPDPWIARATVYDMQGKLDEAVAMTARAAAIAPDDPRVIDLKVQFASMKGEWEKVRTILSKDEAKLEPTSANALSYAEAMLQLGHPEQARAMFQRALTRSPNNPYSRLMLAQAQLATGDAAAAYATVRPLSDSVLAGPRELELAEKAARAIDSADAATLRERLASAKQSAAQDLSRKGQAAFDKEDWNSAVAAYAQLAQMGEDAEVLKRLALALSHAGRTDEAIAAADRARTLRPEDPDTVYMAGYVRAAAGRDRAMALSLLRQASQADPGNAQFKRSLARYSDPGGA</sequence>
<dbReference type="Proteomes" id="UP000562395">
    <property type="component" value="Unassembled WGS sequence"/>
</dbReference>
<gene>
    <name evidence="5" type="ORF">GGQ88_002278</name>
</gene>
<evidence type="ECO:0000313" key="6">
    <source>
        <dbReference type="Proteomes" id="UP000562395"/>
    </source>
</evidence>
<dbReference type="PANTHER" id="PTHR45586:SF1">
    <property type="entry name" value="LIPOPOLYSACCHARIDE ASSEMBLY PROTEIN B"/>
    <property type="match status" value="1"/>
</dbReference>